<sequence>MGCRVNEETDMGKCGVADDVSNDTGRNKKHKECEQGNTSGILVEEVLVDDCKVVGNSGLEEEQCKGSKNWELTLCGYFMGYKMIINELRSNLRIMWGRYGFKDIVDYNNGVFFMKFRHEEGLNQVVNSGP</sequence>
<organism evidence="2">
    <name type="scientific">Tanacetum cinerariifolium</name>
    <name type="common">Dalmatian daisy</name>
    <name type="synonym">Chrysanthemum cinerariifolium</name>
    <dbReference type="NCBI Taxonomy" id="118510"/>
    <lineage>
        <taxon>Eukaryota</taxon>
        <taxon>Viridiplantae</taxon>
        <taxon>Streptophyta</taxon>
        <taxon>Embryophyta</taxon>
        <taxon>Tracheophyta</taxon>
        <taxon>Spermatophyta</taxon>
        <taxon>Magnoliopsida</taxon>
        <taxon>eudicotyledons</taxon>
        <taxon>Gunneridae</taxon>
        <taxon>Pentapetalae</taxon>
        <taxon>asterids</taxon>
        <taxon>campanulids</taxon>
        <taxon>Asterales</taxon>
        <taxon>Asteraceae</taxon>
        <taxon>Asteroideae</taxon>
        <taxon>Anthemideae</taxon>
        <taxon>Anthemidinae</taxon>
        <taxon>Tanacetum</taxon>
    </lineage>
</organism>
<dbReference type="AlphaFoldDB" id="A0A699JTJ5"/>
<protein>
    <submittedName>
        <fullName evidence="2">Zinc knuckle CX2CX4HX4C</fullName>
    </submittedName>
</protein>
<reference evidence="2" key="1">
    <citation type="journal article" date="2019" name="Sci. Rep.">
        <title>Draft genome of Tanacetum cinerariifolium, the natural source of mosquito coil.</title>
        <authorList>
            <person name="Yamashiro T."/>
            <person name="Shiraishi A."/>
            <person name="Satake H."/>
            <person name="Nakayama K."/>
        </authorList>
    </citation>
    <scope>NUCLEOTIDE SEQUENCE</scope>
</reference>
<gene>
    <name evidence="2" type="ORF">Tci_629028</name>
</gene>
<evidence type="ECO:0000313" key="2">
    <source>
        <dbReference type="EMBL" id="GFA57056.1"/>
    </source>
</evidence>
<accession>A0A699JTJ5</accession>
<name>A0A699JTJ5_TANCI</name>
<dbReference type="Pfam" id="PF14111">
    <property type="entry name" value="DUF4283"/>
    <property type="match status" value="1"/>
</dbReference>
<comment type="caution">
    <text evidence="2">The sequence shown here is derived from an EMBL/GenBank/DDBJ whole genome shotgun (WGS) entry which is preliminary data.</text>
</comment>
<dbReference type="InterPro" id="IPR025558">
    <property type="entry name" value="DUF4283"/>
</dbReference>
<evidence type="ECO:0000259" key="1">
    <source>
        <dbReference type="Pfam" id="PF14111"/>
    </source>
</evidence>
<dbReference type="EMBL" id="BKCJ010447490">
    <property type="protein sequence ID" value="GFA57056.1"/>
    <property type="molecule type" value="Genomic_DNA"/>
</dbReference>
<proteinExistence type="predicted"/>
<feature type="domain" description="DUF4283" evidence="1">
    <location>
        <begin position="68"/>
        <end position="130"/>
    </location>
</feature>